<evidence type="ECO:0000256" key="7">
    <source>
        <dbReference type="PROSITE-ProRule" id="PRU00175"/>
    </source>
</evidence>
<dbReference type="PROSITE" id="PS50089">
    <property type="entry name" value="ZF_RING_2"/>
    <property type="match status" value="1"/>
</dbReference>
<reference evidence="10" key="1">
    <citation type="submission" date="2023-07" db="EMBL/GenBank/DDBJ databases">
        <title>A chromosome-level genome assembly of Lolium multiflorum.</title>
        <authorList>
            <person name="Chen Y."/>
            <person name="Copetti D."/>
            <person name="Kolliker R."/>
            <person name="Studer B."/>
        </authorList>
    </citation>
    <scope>NUCLEOTIDE SEQUENCE</scope>
    <source>
        <strain evidence="10">02402/16</strain>
        <tissue evidence="10">Leaf</tissue>
    </source>
</reference>
<accession>A0AAD8T438</accession>
<dbReference type="Gene3D" id="3.30.40.10">
    <property type="entry name" value="Zinc/RING finger domain, C3HC4 (zinc finger)"/>
    <property type="match status" value="1"/>
</dbReference>
<evidence type="ECO:0000256" key="1">
    <source>
        <dbReference type="ARBA" id="ARBA00000900"/>
    </source>
</evidence>
<evidence type="ECO:0000256" key="6">
    <source>
        <dbReference type="ARBA" id="ARBA00024209"/>
    </source>
</evidence>
<evidence type="ECO:0000256" key="4">
    <source>
        <dbReference type="ARBA" id="ARBA00022771"/>
    </source>
</evidence>
<evidence type="ECO:0000313" key="10">
    <source>
        <dbReference type="EMBL" id="KAK1669553.1"/>
    </source>
</evidence>
<dbReference type="EMBL" id="JAUUTY010000003">
    <property type="protein sequence ID" value="KAK1669553.1"/>
    <property type="molecule type" value="Genomic_DNA"/>
</dbReference>
<dbReference type="SMART" id="SM00184">
    <property type="entry name" value="RING"/>
    <property type="match status" value="1"/>
</dbReference>
<dbReference type="InterPro" id="IPR053238">
    <property type="entry name" value="RING-H2_zinc_finger"/>
</dbReference>
<keyword evidence="4 7" id="KW-0863">Zinc-finger</keyword>
<comment type="similarity">
    <text evidence="6">Belongs to the RING-type zinc finger family. ATL subfamily.</text>
</comment>
<dbReference type="AlphaFoldDB" id="A0AAD8T438"/>
<dbReference type="PANTHER" id="PTHR14155:SF604">
    <property type="entry name" value="RING-TYPE DOMAIN-CONTAINING PROTEIN"/>
    <property type="match status" value="1"/>
</dbReference>
<keyword evidence="3" id="KW-0479">Metal-binding</keyword>
<protein>
    <recommendedName>
        <fullName evidence="2">RING-type E3 ubiquitin transferase</fullName>
        <ecNumber evidence="2">2.3.2.27</ecNumber>
    </recommendedName>
</protein>
<keyword evidence="5" id="KW-0862">Zinc</keyword>
<feature type="region of interest" description="Disordered" evidence="8">
    <location>
        <begin position="28"/>
        <end position="68"/>
    </location>
</feature>
<proteinExistence type="inferred from homology"/>
<dbReference type="GO" id="GO:0008270">
    <property type="term" value="F:zinc ion binding"/>
    <property type="evidence" value="ECO:0007669"/>
    <property type="project" value="UniProtKB-KW"/>
</dbReference>
<evidence type="ECO:0000256" key="2">
    <source>
        <dbReference type="ARBA" id="ARBA00012483"/>
    </source>
</evidence>
<dbReference type="EC" id="2.3.2.27" evidence="2"/>
<evidence type="ECO:0000259" key="9">
    <source>
        <dbReference type="PROSITE" id="PS50089"/>
    </source>
</evidence>
<organism evidence="10 11">
    <name type="scientific">Lolium multiflorum</name>
    <name type="common">Italian ryegrass</name>
    <name type="synonym">Lolium perenne subsp. multiflorum</name>
    <dbReference type="NCBI Taxonomy" id="4521"/>
    <lineage>
        <taxon>Eukaryota</taxon>
        <taxon>Viridiplantae</taxon>
        <taxon>Streptophyta</taxon>
        <taxon>Embryophyta</taxon>
        <taxon>Tracheophyta</taxon>
        <taxon>Spermatophyta</taxon>
        <taxon>Magnoliopsida</taxon>
        <taxon>Liliopsida</taxon>
        <taxon>Poales</taxon>
        <taxon>Poaceae</taxon>
        <taxon>BOP clade</taxon>
        <taxon>Pooideae</taxon>
        <taxon>Poodae</taxon>
        <taxon>Poeae</taxon>
        <taxon>Poeae Chloroplast Group 2 (Poeae type)</taxon>
        <taxon>Loliodinae</taxon>
        <taxon>Loliinae</taxon>
        <taxon>Lolium</taxon>
    </lineage>
</organism>
<dbReference type="InterPro" id="IPR013083">
    <property type="entry name" value="Znf_RING/FYVE/PHD"/>
</dbReference>
<sequence length="331" mass="36779">MEHKRSQIDLGRTCSANIAPPSSAVLRHPAAPRARHRVVTARPKRSLRRPGSTTVCMGDPTPLDSRHDPKAPQLHMPPHHPLVIDIATPPMENQLGAAAPQVQRRVEATKIRFWEEAAPGRKFAVLVTCYVMRSFEFWRRGDDGPQDVLAQKHPAGKTATMFAITDLAPLRSASTCRDALRGMLAALPQLRWLRLEEHEWDAVIPGDVVPGIVGAALRGEGFTFCLKMKVRCRLIHDEWALLIACKQWPASTPPREKECSICVDGLEGEFAVELPGCKHAFHRRCISNWFFKVATCPMCREDVWDSALPEFIELASTSDPAQGTSAVPDLE</sequence>
<dbReference type="SUPFAM" id="SSF57850">
    <property type="entry name" value="RING/U-box"/>
    <property type="match status" value="1"/>
</dbReference>
<evidence type="ECO:0000256" key="3">
    <source>
        <dbReference type="ARBA" id="ARBA00022723"/>
    </source>
</evidence>
<gene>
    <name evidence="10" type="ORF">QYE76_057712</name>
</gene>
<feature type="compositionally biased region" description="Basic residues" evidence="8">
    <location>
        <begin position="33"/>
        <end position="48"/>
    </location>
</feature>
<dbReference type="InterPro" id="IPR001841">
    <property type="entry name" value="Znf_RING"/>
</dbReference>
<comment type="caution">
    <text evidence="10">The sequence shown here is derived from an EMBL/GenBank/DDBJ whole genome shotgun (WGS) entry which is preliminary data.</text>
</comment>
<dbReference type="Pfam" id="PF13639">
    <property type="entry name" value="zf-RING_2"/>
    <property type="match status" value="1"/>
</dbReference>
<dbReference type="PANTHER" id="PTHR14155">
    <property type="entry name" value="RING FINGER DOMAIN-CONTAINING"/>
    <property type="match status" value="1"/>
</dbReference>
<evidence type="ECO:0000256" key="8">
    <source>
        <dbReference type="SAM" id="MobiDB-lite"/>
    </source>
</evidence>
<name>A0AAD8T438_LOLMU</name>
<comment type="catalytic activity">
    <reaction evidence="1">
        <text>S-ubiquitinyl-[E2 ubiquitin-conjugating enzyme]-L-cysteine + [acceptor protein]-L-lysine = [E2 ubiquitin-conjugating enzyme]-L-cysteine + N(6)-ubiquitinyl-[acceptor protein]-L-lysine.</text>
        <dbReference type="EC" id="2.3.2.27"/>
    </reaction>
</comment>
<keyword evidence="11" id="KW-1185">Reference proteome</keyword>
<evidence type="ECO:0000313" key="11">
    <source>
        <dbReference type="Proteomes" id="UP001231189"/>
    </source>
</evidence>
<dbReference type="Proteomes" id="UP001231189">
    <property type="component" value="Unassembled WGS sequence"/>
</dbReference>
<evidence type="ECO:0000256" key="5">
    <source>
        <dbReference type="ARBA" id="ARBA00022833"/>
    </source>
</evidence>
<dbReference type="GO" id="GO:0061630">
    <property type="term" value="F:ubiquitin protein ligase activity"/>
    <property type="evidence" value="ECO:0007669"/>
    <property type="project" value="UniProtKB-EC"/>
</dbReference>
<feature type="domain" description="RING-type" evidence="9">
    <location>
        <begin position="259"/>
        <end position="300"/>
    </location>
</feature>